<evidence type="ECO:0000256" key="6">
    <source>
        <dbReference type="ARBA" id="ARBA00022889"/>
    </source>
</evidence>
<evidence type="ECO:0000313" key="17">
    <source>
        <dbReference type="Proteomes" id="UP000695026"/>
    </source>
</evidence>
<dbReference type="GO" id="GO:0098609">
    <property type="term" value="P:cell-cell adhesion"/>
    <property type="evidence" value="ECO:0007669"/>
    <property type="project" value="TreeGrafter"/>
</dbReference>
<evidence type="ECO:0000259" key="14">
    <source>
        <dbReference type="Pfam" id="PF08441"/>
    </source>
</evidence>
<comment type="subcellular location">
    <subcellularLocation>
        <location evidence="1 13">Membrane</location>
        <topology evidence="1 13">Single-pass type I membrane protein</topology>
    </subcellularLocation>
</comment>
<dbReference type="Gene3D" id="2.60.40.1460">
    <property type="entry name" value="Integrin domains. Chain A, domain 2"/>
    <property type="match status" value="1"/>
</dbReference>
<evidence type="ECO:0000256" key="1">
    <source>
        <dbReference type="ARBA" id="ARBA00004479"/>
    </source>
</evidence>
<dbReference type="GO" id="GO:0009897">
    <property type="term" value="C:external side of plasma membrane"/>
    <property type="evidence" value="ECO:0007669"/>
    <property type="project" value="TreeGrafter"/>
</dbReference>
<feature type="repeat" description="FG-GAP" evidence="12">
    <location>
        <begin position="288"/>
        <end position="349"/>
    </location>
</feature>
<dbReference type="RefSeq" id="XP_007422354.3">
    <property type="nucleotide sequence ID" value="XM_007422292.3"/>
</dbReference>
<feature type="repeat" description="FG-GAP" evidence="12">
    <location>
        <begin position="414"/>
        <end position="476"/>
    </location>
</feature>
<feature type="repeat" description="FG-GAP" evidence="12">
    <location>
        <begin position="112"/>
        <end position="175"/>
    </location>
</feature>
<keyword evidence="17" id="KW-1185">Reference proteome</keyword>
<dbReference type="GeneID" id="103059886"/>
<dbReference type="InterPro" id="IPR032695">
    <property type="entry name" value="Integrin_dom_sf"/>
</dbReference>
<dbReference type="InterPro" id="IPR000413">
    <property type="entry name" value="Integrin_alpha"/>
</dbReference>
<dbReference type="PRINTS" id="PR01185">
    <property type="entry name" value="INTEGRINA"/>
</dbReference>
<evidence type="ECO:0000256" key="8">
    <source>
        <dbReference type="ARBA" id="ARBA00023037"/>
    </source>
</evidence>
<dbReference type="GO" id="GO:0007229">
    <property type="term" value="P:integrin-mediated signaling pathway"/>
    <property type="evidence" value="ECO:0007669"/>
    <property type="project" value="UniProtKB-KW"/>
</dbReference>
<dbReference type="InterPro" id="IPR028994">
    <property type="entry name" value="Integrin_alpha_N"/>
</dbReference>
<evidence type="ECO:0000256" key="4">
    <source>
        <dbReference type="ARBA" id="ARBA00022729"/>
    </source>
</evidence>
<keyword evidence="6 13" id="KW-0130">Cell adhesion</keyword>
<feature type="domain" description="Integrin alpha first immunoglubulin-like" evidence="14">
    <location>
        <begin position="461"/>
        <end position="618"/>
    </location>
</feature>
<evidence type="ECO:0000256" key="13">
    <source>
        <dbReference type="RuleBase" id="RU003762"/>
    </source>
</evidence>
<dbReference type="Gene3D" id="2.130.10.130">
    <property type="entry name" value="Integrin alpha, N-terminal"/>
    <property type="match status" value="1"/>
</dbReference>
<evidence type="ECO:0000256" key="7">
    <source>
        <dbReference type="ARBA" id="ARBA00022989"/>
    </source>
</evidence>
<evidence type="ECO:0000256" key="9">
    <source>
        <dbReference type="ARBA" id="ARBA00023136"/>
    </source>
</evidence>
<dbReference type="InterPro" id="IPR048285">
    <property type="entry name" value="Integrin_alpha_Ig-like_2"/>
</dbReference>
<dbReference type="GO" id="GO:0007160">
    <property type="term" value="P:cell-matrix adhesion"/>
    <property type="evidence" value="ECO:0007669"/>
    <property type="project" value="TreeGrafter"/>
</dbReference>
<dbReference type="InterPro" id="IPR013519">
    <property type="entry name" value="Int_alpha_beta-p"/>
</dbReference>
<dbReference type="GO" id="GO:0033627">
    <property type="term" value="P:cell adhesion mediated by integrin"/>
    <property type="evidence" value="ECO:0007669"/>
    <property type="project" value="TreeGrafter"/>
</dbReference>
<dbReference type="Gene3D" id="2.60.40.1510">
    <property type="entry name" value="ntegrin, alpha v. Chain A, domain 3"/>
    <property type="match status" value="1"/>
</dbReference>
<evidence type="ECO:0000259" key="15">
    <source>
        <dbReference type="Pfam" id="PF20805"/>
    </source>
</evidence>
<organism evidence="17 18">
    <name type="scientific">Python bivittatus</name>
    <name type="common">Burmese python</name>
    <name type="synonym">Python molurus bivittatus</name>
    <dbReference type="NCBI Taxonomy" id="176946"/>
    <lineage>
        <taxon>Eukaryota</taxon>
        <taxon>Metazoa</taxon>
        <taxon>Chordata</taxon>
        <taxon>Craniata</taxon>
        <taxon>Vertebrata</taxon>
        <taxon>Euteleostomi</taxon>
        <taxon>Lepidosauria</taxon>
        <taxon>Squamata</taxon>
        <taxon>Bifurcata</taxon>
        <taxon>Unidentata</taxon>
        <taxon>Episquamata</taxon>
        <taxon>Toxicofera</taxon>
        <taxon>Serpentes</taxon>
        <taxon>Henophidia</taxon>
        <taxon>Pythonidae</taxon>
        <taxon>Python</taxon>
    </lineage>
</organism>
<dbReference type="SUPFAM" id="SSF69179">
    <property type="entry name" value="Integrin domains"/>
    <property type="match status" value="3"/>
</dbReference>
<protein>
    <submittedName>
        <fullName evidence="18">LOW QUALITY PROTEIN: integrin alpha-4</fullName>
    </submittedName>
</protein>
<keyword evidence="7 13" id="KW-1133">Transmembrane helix</keyword>
<feature type="domain" description="Integrin alpha second immunoglobulin-like" evidence="15">
    <location>
        <begin position="621"/>
        <end position="760"/>
    </location>
</feature>
<evidence type="ECO:0000256" key="12">
    <source>
        <dbReference type="PROSITE-ProRule" id="PRU00803"/>
    </source>
</evidence>
<keyword evidence="3 13" id="KW-0812">Transmembrane</keyword>
<sequence>MRAAWDKLKMGFSSTGLSRLLFLLSFCPTACPYNLDTQSPLIFEGLNGTLFGYSVLLHSFGTSRWLIAGAPKASWPTNSSVVNPGAIFRCQIGKNPKRDCEILQVGDPKGERCGKTCAEERDNQWLGVSLARQPGENGSVVVCGHRWKNVFYVGEHKLPHGICYEIPSNFRTLLSQRICPCYKDFWRKYGEKYGSCQAGISTFYTEDLIIMGAPGSDYWAGSIFVYNKTANIFLSYLDVNNQVKYGSYLGYSVGAGHFLSAHTSEVIGGAPQQEQTGKVYIFKIEPKQLSILSELRGKKFGSYFGATVCAVDLNGDGLSDLLVGAPMHSKVREEGRVYAYLNSGSGAKMVELQTALAGSDLYAARFGDSIACLGDIDNDGFEDVAIGAPQENDLEGSVYIYNGREDGISPTFSQRIQGHQISNGLRMFGQSISGRIDVDSNGYSDVAVGAFLSDSAVVLRTRAVIIVEASLKHPNSVNRTIVDCVRNGQPAVCIDLMLCFNYSSQTIPGYIVLLYNISLDISRRPDIAARFYFSSNGTSETTSGSIRIYSSSNLTCRTHQAFMRKDVRDIRTPIHVEAAYHLGHHVLKKRNTDELQPLQPVLQQRKEDNIVHSKFVFARFCTQENCSANLQVSGKLLFPKPYEKKSFLSVGNVKMVMLNVTLYNAGDDAYQTSLHIQLPKGLHFTKLLAQEETQIHFQISEKESHGVRINCNVGYLYVDHLSKVDISFVLDASSLSRAEDDLHISINATCENELDHDLLSDNSLVLTLAQKHEVELNIYGSVSPASFIYGPSEENSPVSCMKETINFTFYVSNPGVSLAPDVNLLIQIPNSFAPRDIKLFNVLDVKTTDGQCTYENHRRDCNLPEKNGNMLQDLITFLTKLDNRPLICMKDDPLCWQIFCKFGDMESGKESTVQVQLEATPSLLNIDEASVLTFEVKGEVAAHQNPRVIELHKIKQTTYIILEGRHNQKTKHSVAVLLIVIGSLFGIILLLFLVLFLWKVGFFKRKYKHFPQEETRSESWSFLNIHNNATE</sequence>
<evidence type="ECO:0000256" key="5">
    <source>
        <dbReference type="ARBA" id="ARBA00022737"/>
    </source>
</evidence>
<evidence type="ECO:0000256" key="2">
    <source>
        <dbReference type="ARBA" id="ARBA00008054"/>
    </source>
</evidence>
<dbReference type="PROSITE" id="PS00242">
    <property type="entry name" value="INTEGRIN_ALPHA"/>
    <property type="match status" value="1"/>
</dbReference>
<dbReference type="InterPro" id="IPR013517">
    <property type="entry name" value="FG-GAP"/>
</dbReference>
<feature type="chain" id="PRO_5039963384" evidence="13">
    <location>
        <begin position="33"/>
        <end position="1031"/>
    </location>
</feature>
<dbReference type="Pfam" id="PF20806">
    <property type="entry name" value="Integrin_A_Ig_3"/>
    <property type="match status" value="1"/>
</dbReference>
<dbReference type="KEGG" id="pbi:103059886"/>
<gene>
    <name evidence="18" type="primary">ITGA4</name>
</gene>
<dbReference type="SUPFAM" id="SSF69318">
    <property type="entry name" value="Integrin alpha N-terminal domain"/>
    <property type="match status" value="1"/>
</dbReference>
<keyword evidence="8 13" id="KW-0401">Integrin</keyword>
<dbReference type="OMA" id="AGHHNTI"/>
<evidence type="ECO:0000313" key="18">
    <source>
        <dbReference type="RefSeq" id="XP_007422354.3"/>
    </source>
</evidence>
<dbReference type="Proteomes" id="UP000695026">
    <property type="component" value="Unplaced"/>
</dbReference>
<feature type="transmembrane region" description="Helical" evidence="13">
    <location>
        <begin position="974"/>
        <end position="998"/>
    </location>
</feature>
<dbReference type="SMART" id="SM00191">
    <property type="entry name" value="Int_alpha"/>
    <property type="match status" value="5"/>
</dbReference>
<dbReference type="InterPro" id="IPR013649">
    <property type="entry name" value="Integrin_alpha_Ig-like_1"/>
</dbReference>
<dbReference type="AlphaFoldDB" id="A0A9F2PLN0"/>
<evidence type="ECO:0000256" key="11">
    <source>
        <dbReference type="ARBA" id="ARBA00023180"/>
    </source>
</evidence>
<proteinExistence type="inferred from homology"/>
<dbReference type="PROSITE" id="PS51470">
    <property type="entry name" value="FG_GAP"/>
    <property type="match status" value="4"/>
</dbReference>
<keyword evidence="5" id="KW-0677">Repeat</keyword>
<reference evidence="18" key="1">
    <citation type="submission" date="2025-08" db="UniProtKB">
        <authorList>
            <consortium name="RefSeq"/>
        </authorList>
    </citation>
    <scope>IDENTIFICATION</scope>
    <source>
        <tissue evidence="18">Liver</tissue>
    </source>
</reference>
<evidence type="ECO:0000259" key="16">
    <source>
        <dbReference type="Pfam" id="PF20806"/>
    </source>
</evidence>
<comment type="similarity">
    <text evidence="2 13">Belongs to the integrin alpha chain family.</text>
</comment>
<dbReference type="Pfam" id="PF08441">
    <property type="entry name" value="Integrin_A_Ig_1"/>
    <property type="match status" value="1"/>
</dbReference>
<dbReference type="Gene3D" id="1.20.5.930">
    <property type="entry name" value="Bicelle-embedded integrin alpha(iib) transmembrane segment"/>
    <property type="match status" value="1"/>
</dbReference>
<dbReference type="Gene3D" id="2.60.40.1530">
    <property type="entry name" value="ntegrin, alpha v. Chain A, domain 4"/>
    <property type="match status" value="1"/>
</dbReference>
<accession>A0A9F2PLN0</accession>
<dbReference type="CTD" id="3676"/>
<keyword evidence="4 13" id="KW-0732">Signal</keyword>
<feature type="signal peptide" evidence="13">
    <location>
        <begin position="1"/>
        <end position="32"/>
    </location>
</feature>
<dbReference type="Pfam" id="PF01839">
    <property type="entry name" value="FG-GAP"/>
    <property type="match status" value="2"/>
</dbReference>
<dbReference type="GO" id="GO:0008305">
    <property type="term" value="C:integrin complex"/>
    <property type="evidence" value="ECO:0007669"/>
    <property type="project" value="InterPro"/>
</dbReference>
<evidence type="ECO:0000256" key="10">
    <source>
        <dbReference type="ARBA" id="ARBA00023170"/>
    </source>
</evidence>
<keyword evidence="10 13" id="KW-0675">Receptor</keyword>
<dbReference type="GO" id="GO:0005178">
    <property type="term" value="F:integrin binding"/>
    <property type="evidence" value="ECO:0007669"/>
    <property type="project" value="TreeGrafter"/>
</dbReference>
<name>A0A9F2PLN0_PYTBI</name>
<feature type="repeat" description="FG-GAP" evidence="12">
    <location>
        <begin position="353"/>
        <end position="410"/>
    </location>
</feature>
<dbReference type="InterPro" id="IPR048286">
    <property type="entry name" value="Integrin_alpha_Ig-like_3"/>
</dbReference>
<dbReference type="Pfam" id="PF20805">
    <property type="entry name" value="Integrin_A_Ig_2"/>
    <property type="match status" value="1"/>
</dbReference>
<evidence type="ECO:0000256" key="3">
    <source>
        <dbReference type="ARBA" id="ARBA00022692"/>
    </source>
</evidence>
<dbReference type="OrthoDB" id="5317514at2759"/>
<keyword evidence="9 13" id="KW-0472">Membrane</keyword>
<feature type="domain" description="Integrin alpha third immunoglobulin-like" evidence="16">
    <location>
        <begin position="776"/>
        <end position="952"/>
    </location>
</feature>
<dbReference type="PANTHER" id="PTHR23220">
    <property type="entry name" value="INTEGRIN ALPHA"/>
    <property type="match status" value="1"/>
</dbReference>
<dbReference type="InterPro" id="IPR018184">
    <property type="entry name" value="Integrin_alpha_C_CS"/>
</dbReference>
<keyword evidence="11" id="KW-0325">Glycoprotein</keyword>
<dbReference type="PANTHER" id="PTHR23220:SF78">
    <property type="entry name" value="INTEGRIN ALPHA-4"/>
    <property type="match status" value="1"/>
</dbReference>